<reference evidence="1" key="1">
    <citation type="journal article" date="2014" name="Nat. Commun.">
        <title>The emerging biofuel crop Camelina sativa retains a highly undifferentiated hexaploid genome structure.</title>
        <authorList>
            <person name="Kagale S."/>
            <person name="Koh C."/>
            <person name="Nixon J."/>
            <person name="Bollina V."/>
            <person name="Clarke W.E."/>
            <person name="Tuteja R."/>
            <person name="Spillane C."/>
            <person name="Robinson S.J."/>
            <person name="Links M.G."/>
            <person name="Clarke C."/>
            <person name="Higgins E.E."/>
            <person name="Huebert T."/>
            <person name="Sharpe A.G."/>
            <person name="Parkin I.A."/>
        </authorList>
    </citation>
    <scope>NUCLEOTIDE SEQUENCE [LARGE SCALE GENOMIC DNA]</scope>
    <source>
        <strain evidence="1">cv. DH55</strain>
    </source>
</reference>
<keyword evidence="1" id="KW-1185">Reference proteome</keyword>
<dbReference type="Proteomes" id="UP000694864">
    <property type="component" value="Chromosome 3"/>
</dbReference>
<gene>
    <name evidence="2" type="primary">LOC104778933</name>
</gene>
<organism evidence="1 2">
    <name type="scientific">Camelina sativa</name>
    <name type="common">False flax</name>
    <name type="synonym">Myagrum sativum</name>
    <dbReference type="NCBI Taxonomy" id="90675"/>
    <lineage>
        <taxon>Eukaryota</taxon>
        <taxon>Viridiplantae</taxon>
        <taxon>Streptophyta</taxon>
        <taxon>Embryophyta</taxon>
        <taxon>Tracheophyta</taxon>
        <taxon>Spermatophyta</taxon>
        <taxon>Magnoliopsida</taxon>
        <taxon>eudicotyledons</taxon>
        <taxon>Gunneridae</taxon>
        <taxon>Pentapetalae</taxon>
        <taxon>rosids</taxon>
        <taxon>malvids</taxon>
        <taxon>Brassicales</taxon>
        <taxon>Brassicaceae</taxon>
        <taxon>Camelineae</taxon>
        <taxon>Camelina</taxon>
    </lineage>
</organism>
<sequence length="153" mass="17104">MRRKQLKYMRKGDVSLKGRNEIPSKEQQLELVDNGTAPTPSGLLTGLKPGIINHVRTKRQVFSILESLIRIANDDDATMGETHTNLNVKESIRQDSALPFEFPFTGVSDNVNSITNLEQATYLAVEGQYLSSCFRSPRVNFFDLLNMSEVVSG</sequence>
<dbReference type="GeneID" id="104778933"/>
<accession>A0ABM0YIX9</accession>
<dbReference type="RefSeq" id="XP_010501639.1">
    <property type="nucleotide sequence ID" value="XM_010503337.2"/>
</dbReference>
<protein>
    <submittedName>
        <fullName evidence="2">Uncharacterized protein LOC104778933</fullName>
    </submittedName>
</protein>
<evidence type="ECO:0000313" key="1">
    <source>
        <dbReference type="Proteomes" id="UP000694864"/>
    </source>
</evidence>
<name>A0ABM0YIX9_CAMSA</name>
<evidence type="ECO:0000313" key="2">
    <source>
        <dbReference type="RefSeq" id="XP_010501639.1"/>
    </source>
</evidence>
<proteinExistence type="predicted"/>
<reference evidence="2" key="2">
    <citation type="submission" date="2025-08" db="UniProtKB">
        <authorList>
            <consortium name="RefSeq"/>
        </authorList>
    </citation>
    <scope>IDENTIFICATION</scope>
    <source>
        <tissue evidence="2">Leaf</tissue>
    </source>
</reference>